<keyword evidence="1" id="KW-0175">Coiled coil</keyword>
<dbReference type="AlphaFoldDB" id="A0A1L8WQ93"/>
<dbReference type="EMBL" id="JXLB01000005">
    <property type="protein sequence ID" value="OJG83189.1"/>
    <property type="molecule type" value="Genomic_DNA"/>
</dbReference>
<organism evidence="2 3">
    <name type="scientific">Enterococcus ratti</name>
    <dbReference type="NCBI Taxonomy" id="150033"/>
    <lineage>
        <taxon>Bacteria</taxon>
        <taxon>Bacillati</taxon>
        <taxon>Bacillota</taxon>
        <taxon>Bacilli</taxon>
        <taxon>Lactobacillales</taxon>
        <taxon>Enterococcaceae</taxon>
        <taxon>Enterococcus</taxon>
    </lineage>
</organism>
<sequence length="304" mass="35774">MREMNEKIEVDLSLELIKWFRKVVRDQDNMFSGSSIIEKSDEEIKEELKNFSIDENQRKIVFGLVTLPDAEFEEKINSFIFKESLFEAHATENSLDLLPNIDRTTENSLDLLSNVDRATENSLGFVSDSDSFVFCSYADRTSEVPFDSLSPEEREDRMIVQVRVNHPEVIRERLYELINYAESYLLRYSSIDTAPSMDDEICTLTSRKGVFHRLLSDSIQKFETEKPLSRPLAFSDLLPQQKEQLYDKLNKFKKQRQIKQTEIDEKQLRELKDTTLKFNEIRKNKFVHVPRKAEKDSLSSDYRR</sequence>
<proteinExistence type="predicted"/>
<evidence type="ECO:0000313" key="3">
    <source>
        <dbReference type="Proteomes" id="UP000182152"/>
    </source>
</evidence>
<evidence type="ECO:0000256" key="1">
    <source>
        <dbReference type="SAM" id="Coils"/>
    </source>
</evidence>
<evidence type="ECO:0000313" key="2">
    <source>
        <dbReference type="EMBL" id="OJG83189.1"/>
    </source>
</evidence>
<feature type="coiled-coil region" evidence="1">
    <location>
        <begin position="242"/>
        <end position="269"/>
    </location>
</feature>
<comment type="caution">
    <text evidence="2">The sequence shown here is derived from an EMBL/GenBank/DDBJ whole genome shotgun (WGS) entry which is preliminary data.</text>
</comment>
<protein>
    <submittedName>
        <fullName evidence="2">Uncharacterized protein</fullName>
    </submittedName>
</protein>
<keyword evidence="3" id="KW-1185">Reference proteome</keyword>
<gene>
    <name evidence="2" type="ORF">RV14_GL001884</name>
</gene>
<accession>A0A1L8WQ93</accession>
<dbReference type="Proteomes" id="UP000182152">
    <property type="component" value="Unassembled WGS sequence"/>
</dbReference>
<reference evidence="2 3" key="1">
    <citation type="submission" date="2014-12" db="EMBL/GenBank/DDBJ databases">
        <title>Draft genome sequences of 29 type strains of Enterococci.</title>
        <authorList>
            <person name="Zhong Z."/>
            <person name="Sun Z."/>
            <person name="Liu W."/>
            <person name="Zhang W."/>
            <person name="Zhang H."/>
        </authorList>
    </citation>
    <scope>NUCLEOTIDE SEQUENCE [LARGE SCALE GENOMIC DNA]</scope>
    <source>
        <strain evidence="2 3">DSM 15687</strain>
    </source>
</reference>
<name>A0A1L8WQ93_9ENTE</name>